<dbReference type="EMBL" id="FWYF01000005">
    <property type="protein sequence ID" value="SMD38836.1"/>
    <property type="molecule type" value="Genomic_DNA"/>
</dbReference>
<organism evidence="3 4">
    <name type="scientific">Reichenbachiella faecimaris</name>
    <dbReference type="NCBI Taxonomy" id="692418"/>
    <lineage>
        <taxon>Bacteria</taxon>
        <taxon>Pseudomonadati</taxon>
        <taxon>Bacteroidota</taxon>
        <taxon>Cytophagia</taxon>
        <taxon>Cytophagales</taxon>
        <taxon>Reichenbachiellaceae</taxon>
        <taxon>Reichenbachiella</taxon>
    </lineage>
</organism>
<keyword evidence="1" id="KW-0175">Coiled coil</keyword>
<dbReference type="STRING" id="692418.SAMN04488029_3900"/>
<evidence type="ECO:0000313" key="4">
    <source>
        <dbReference type="Proteomes" id="UP000192472"/>
    </source>
</evidence>
<dbReference type="Proteomes" id="UP000192472">
    <property type="component" value="Unassembled WGS sequence"/>
</dbReference>
<dbReference type="AlphaFoldDB" id="A0A1W2GRF5"/>
<keyword evidence="2" id="KW-0472">Membrane</keyword>
<feature type="transmembrane region" description="Helical" evidence="2">
    <location>
        <begin position="6"/>
        <end position="31"/>
    </location>
</feature>
<accession>A0A1W2GRF5</accession>
<reference evidence="3 4" key="1">
    <citation type="submission" date="2017-04" db="EMBL/GenBank/DDBJ databases">
        <authorList>
            <person name="Afonso C.L."/>
            <person name="Miller P.J."/>
            <person name="Scott M.A."/>
            <person name="Spackman E."/>
            <person name="Goraichik I."/>
            <person name="Dimitrov K.M."/>
            <person name="Suarez D.L."/>
            <person name="Swayne D.E."/>
        </authorList>
    </citation>
    <scope>NUCLEOTIDE SEQUENCE [LARGE SCALE GENOMIC DNA]</scope>
    <source>
        <strain evidence="3 4">DSM 26133</strain>
    </source>
</reference>
<gene>
    <name evidence="3" type="ORF">SAMN04488029_3900</name>
</gene>
<feature type="coiled-coil region" evidence="1">
    <location>
        <begin position="274"/>
        <end position="301"/>
    </location>
</feature>
<protein>
    <submittedName>
        <fullName evidence="3">Uncharacterized protein</fullName>
    </submittedName>
</protein>
<keyword evidence="2" id="KW-1133">Transmembrane helix</keyword>
<dbReference type="RefSeq" id="WP_084374523.1">
    <property type="nucleotide sequence ID" value="NZ_FWYF01000005.1"/>
</dbReference>
<keyword evidence="2" id="KW-0812">Transmembrane</keyword>
<name>A0A1W2GRF5_REIFA</name>
<proteinExistence type="predicted"/>
<feature type="transmembrane region" description="Helical" evidence="2">
    <location>
        <begin position="366"/>
        <end position="384"/>
    </location>
</feature>
<evidence type="ECO:0000256" key="2">
    <source>
        <dbReference type="SAM" id="Phobius"/>
    </source>
</evidence>
<evidence type="ECO:0000256" key="1">
    <source>
        <dbReference type="SAM" id="Coils"/>
    </source>
</evidence>
<evidence type="ECO:0000313" key="3">
    <source>
        <dbReference type="EMBL" id="SMD38836.1"/>
    </source>
</evidence>
<keyword evidence="4" id="KW-1185">Reference proteome</keyword>
<dbReference type="OrthoDB" id="6286374at2"/>
<feature type="transmembrane region" description="Helical" evidence="2">
    <location>
        <begin position="200"/>
        <end position="220"/>
    </location>
</feature>
<sequence length="401" mass="45466">MTGSVALDVVIGLVFIYLLYSLFATLVAEIISTNLMLRARNLKEAINRMINDEEGEGNSYPRIIELFNILPDNYVNNLINNFYDHQEVKYLGRKANLNPSAIKAVNFAKVILDKIKAVGSGTTEIQKIKSGLERLCLPEGSEDYIEGTRRILGRKTAEYIQSILEDCQGDLEAFKKELENWFDRTMEQTTEWYKQRMQKILLIIGFMLAWVFNVDTFSIVKKLSVDQDARDQMVQLASAYVQNNQYDKYALLVTDSLALKADTLKLDSASKALITDYNARLEALLDTKKVLEQDLASANTVLGLGSWLPDSLMLDEKKRIIYPDWVNAGVASKIIGKCDSAKSAVTITCFQKWHYLFCLLFGWPRILGYFITALAISLGAPFWFDILNKLMKLRGAISEKK</sequence>